<dbReference type="InterPro" id="IPR006047">
    <property type="entry name" value="GH13_cat_dom"/>
</dbReference>
<evidence type="ECO:0000256" key="9">
    <source>
        <dbReference type="ARBA" id="ARBA00023277"/>
    </source>
</evidence>
<reference evidence="14 15" key="1">
    <citation type="submission" date="2018-03" db="EMBL/GenBank/DDBJ databases">
        <title>Genome sequencing of Phreatobacter sp.</title>
        <authorList>
            <person name="Kim S.-J."/>
            <person name="Heo J."/>
            <person name="Kwon S.-W."/>
        </authorList>
    </citation>
    <scope>NUCLEOTIDE SEQUENCE [LARGE SCALE GENOMIC DNA]</scope>
    <source>
        <strain evidence="14 15">S-12</strain>
    </source>
</reference>
<keyword evidence="7 10" id="KW-0808">Transferase</keyword>
<comment type="subunit">
    <text evidence="10">Monomer.</text>
</comment>
<dbReference type="InterPro" id="IPR037439">
    <property type="entry name" value="Branching_enzy"/>
</dbReference>
<comment type="catalytic activity">
    <reaction evidence="1 10">
        <text>Transfers a segment of a (1-&gt;4)-alpha-D-glucan chain to a primary hydroxy group in a similar glucan chain.</text>
        <dbReference type="EC" id="2.4.1.18"/>
    </reaction>
</comment>
<feature type="active site" description="Proton donor" evidence="10 11">
    <location>
        <position position="536"/>
    </location>
</feature>
<evidence type="ECO:0000256" key="10">
    <source>
        <dbReference type="HAMAP-Rule" id="MF_00685"/>
    </source>
</evidence>
<evidence type="ECO:0000256" key="5">
    <source>
        <dbReference type="ARBA" id="ARBA00022600"/>
    </source>
</evidence>
<dbReference type="NCBIfam" id="NF003811">
    <property type="entry name" value="PRK05402.1"/>
    <property type="match status" value="1"/>
</dbReference>
<evidence type="ECO:0000256" key="3">
    <source>
        <dbReference type="ARBA" id="ARBA00004964"/>
    </source>
</evidence>
<dbReference type="InterPro" id="IPR006407">
    <property type="entry name" value="GlgB"/>
</dbReference>
<evidence type="ECO:0000256" key="4">
    <source>
        <dbReference type="ARBA" id="ARBA00009000"/>
    </source>
</evidence>
<evidence type="ECO:0000313" key="15">
    <source>
        <dbReference type="Proteomes" id="UP000237889"/>
    </source>
</evidence>
<dbReference type="Pfam" id="PF22019">
    <property type="entry name" value="GlgB_N"/>
    <property type="match status" value="1"/>
</dbReference>
<feature type="active site" description="Nucleophile" evidence="10 11">
    <location>
        <position position="483"/>
    </location>
</feature>
<protein>
    <recommendedName>
        <fullName evidence="10">1,4-alpha-glucan branching enzyme GlgB</fullName>
        <ecNumber evidence="10">2.4.1.18</ecNumber>
    </recommendedName>
    <alternativeName>
        <fullName evidence="10">1,4-alpha-D-glucan:1,4-alpha-D-glucan 6-glucosyl-transferase</fullName>
    </alternativeName>
    <alternativeName>
        <fullName evidence="10">Alpha-(1-&gt;4)-glucan branching enzyme</fullName>
    </alternativeName>
    <alternativeName>
        <fullName evidence="10">Glycogen branching enzyme</fullName>
        <shortName evidence="10">BE</shortName>
    </alternativeName>
</protein>
<dbReference type="Pfam" id="PF02922">
    <property type="entry name" value="CBM_48"/>
    <property type="match status" value="1"/>
</dbReference>
<evidence type="ECO:0000259" key="13">
    <source>
        <dbReference type="SMART" id="SM00642"/>
    </source>
</evidence>
<dbReference type="InterPro" id="IPR054169">
    <property type="entry name" value="GlgB_N"/>
</dbReference>
<keyword evidence="6 10" id="KW-0328">Glycosyltransferase</keyword>
<dbReference type="OrthoDB" id="9800174at2"/>
<keyword evidence="5 10" id="KW-0321">Glycogen metabolism</keyword>
<dbReference type="SMART" id="SM00642">
    <property type="entry name" value="Aamy"/>
    <property type="match status" value="1"/>
</dbReference>
<dbReference type="FunFam" id="2.60.40.10:FF:000169">
    <property type="entry name" value="1,4-alpha-glucan branching enzyme GlgB"/>
    <property type="match status" value="1"/>
</dbReference>
<dbReference type="FunFam" id="3.20.20.80:FF:000003">
    <property type="entry name" value="1,4-alpha-glucan branching enzyme GlgB"/>
    <property type="match status" value="1"/>
</dbReference>
<dbReference type="Gene3D" id="3.20.20.80">
    <property type="entry name" value="Glycosidases"/>
    <property type="match status" value="1"/>
</dbReference>
<dbReference type="HAMAP" id="MF_00685">
    <property type="entry name" value="GlgB"/>
    <property type="match status" value="1"/>
</dbReference>
<evidence type="ECO:0000313" key="14">
    <source>
        <dbReference type="EMBL" id="AVO47244.1"/>
    </source>
</evidence>
<dbReference type="GO" id="GO:0043169">
    <property type="term" value="F:cation binding"/>
    <property type="evidence" value="ECO:0007669"/>
    <property type="project" value="InterPro"/>
</dbReference>
<keyword evidence="8 10" id="KW-0320">Glycogen biosynthesis</keyword>
<evidence type="ECO:0000256" key="12">
    <source>
        <dbReference type="SAM" id="MobiDB-lite"/>
    </source>
</evidence>
<dbReference type="InterPro" id="IPR006048">
    <property type="entry name" value="A-amylase/branching_C"/>
</dbReference>
<dbReference type="KEGG" id="phr:C6569_20575"/>
<feature type="domain" description="Glycosyl hydrolase family 13 catalytic" evidence="13">
    <location>
        <begin position="326"/>
        <end position="677"/>
    </location>
</feature>
<evidence type="ECO:0000256" key="11">
    <source>
        <dbReference type="PIRSR" id="PIRSR000463-1"/>
    </source>
</evidence>
<dbReference type="InterPro" id="IPR014756">
    <property type="entry name" value="Ig_E-set"/>
</dbReference>
<evidence type="ECO:0000256" key="7">
    <source>
        <dbReference type="ARBA" id="ARBA00022679"/>
    </source>
</evidence>
<evidence type="ECO:0000256" key="6">
    <source>
        <dbReference type="ARBA" id="ARBA00022676"/>
    </source>
</evidence>
<gene>
    <name evidence="10" type="primary">glgB</name>
    <name evidence="14" type="ORF">C6569_20575</name>
</gene>
<dbReference type="EC" id="2.4.1.18" evidence="10"/>
<evidence type="ECO:0000256" key="1">
    <source>
        <dbReference type="ARBA" id="ARBA00000826"/>
    </source>
</evidence>
<dbReference type="SUPFAM" id="SSF51011">
    <property type="entry name" value="Glycosyl hydrolase domain"/>
    <property type="match status" value="1"/>
</dbReference>
<dbReference type="PANTHER" id="PTHR43651">
    <property type="entry name" value="1,4-ALPHA-GLUCAN-BRANCHING ENZYME"/>
    <property type="match status" value="1"/>
</dbReference>
<dbReference type="Pfam" id="PF00128">
    <property type="entry name" value="Alpha-amylase"/>
    <property type="match status" value="1"/>
</dbReference>
<dbReference type="PIRSF" id="PIRSF000463">
    <property type="entry name" value="GlgB"/>
    <property type="match status" value="1"/>
</dbReference>
<dbReference type="GO" id="GO:0005829">
    <property type="term" value="C:cytosol"/>
    <property type="evidence" value="ECO:0007669"/>
    <property type="project" value="TreeGrafter"/>
</dbReference>
<comment type="similarity">
    <text evidence="4 10">Belongs to the glycosyl hydrolase 13 family. GlgB subfamily.</text>
</comment>
<evidence type="ECO:0000256" key="8">
    <source>
        <dbReference type="ARBA" id="ARBA00023056"/>
    </source>
</evidence>
<dbReference type="CDD" id="cd11322">
    <property type="entry name" value="AmyAc_Glg_BE"/>
    <property type="match status" value="1"/>
</dbReference>
<name>A0A2S0NGE5_9HYPH</name>
<dbReference type="InterPro" id="IPR013783">
    <property type="entry name" value="Ig-like_fold"/>
</dbReference>
<proteinExistence type="inferred from homology"/>
<dbReference type="InterPro" id="IPR017853">
    <property type="entry name" value="GH"/>
</dbReference>
<evidence type="ECO:0000256" key="2">
    <source>
        <dbReference type="ARBA" id="ARBA00002953"/>
    </source>
</evidence>
<dbReference type="AlphaFoldDB" id="A0A2S0NGE5"/>
<dbReference type="Pfam" id="PF02806">
    <property type="entry name" value="Alpha-amylase_C"/>
    <property type="match status" value="1"/>
</dbReference>
<dbReference type="CDD" id="cd02855">
    <property type="entry name" value="E_set_GBE_prok_N"/>
    <property type="match status" value="1"/>
</dbReference>
<organism evidence="14 15">
    <name type="scientific">Phreatobacter cathodiphilus</name>
    <dbReference type="NCBI Taxonomy" id="1868589"/>
    <lineage>
        <taxon>Bacteria</taxon>
        <taxon>Pseudomonadati</taxon>
        <taxon>Pseudomonadota</taxon>
        <taxon>Alphaproteobacteria</taxon>
        <taxon>Hyphomicrobiales</taxon>
        <taxon>Phreatobacteraceae</taxon>
        <taxon>Phreatobacter</taxon>
    </lineage>
</organism>
<sequence length="804" mass="88469">MGLGPTGRSALRFPDLIGSLLDHHARHPPPPFPSRRAAPEGGRAAPVQQCAPPCRVSSVGDRAVVIRRSTPRASETVAAPGSSLPAGVVSALLAGTHGDPFSVLGPHREGTGLRIRAALPGAYYAEVEPAGGGPTTPLTETSPGFFEALLAEPIDYRLVVHWAGAVQRTVDPYGLPALLSSDDLHWFAEGRHRDLAQRIGAVPCRHAGHEGVAFAVWAPNARAVSVVGDFNGWNPARHPMRRRWEAGVWELFIPGLAPGATYKFAITGPSGERLPWKADPLARRTETPPRTASVVAPPPRFAWTDGEWMAARAERDDSRRPMAIYEVHLGSWLRSHEGHEGSWAEAADRLIPYLQHLGFTHVELMPIAEYPFGGSWGYQPLSLFAPTARLGDPADLARFVDRCHAAGIGVILDWVPAHFPGDEHGLARFDGTALYEHEDPREGYHPDWNTMIYNLGRREVRGFLMASALWWIRTFHLDGLRVDAVASMLYRDYSRQPGEWIPNVHGGRENLEAVSFLRELNDLVDAEGNGAVVIAEESTAWPGVTAPTDEGGLGFHFKWNMGWMHDTLRYFGRDPIHRHHHPNDLTFGLVYAHSEHYVLPISHDEVVHGKGSLIARMPGDDWQRFANLRLFLGWMWAHPGKKLLFMGCEFGAEAEWNADAPFPWPAEDAVLPRGVMRLIGDLNRVYRDTPALHRRDREPDGFRWIIADDRDNQVFAFFRSDGTDEVLVIANMTPVPRLGYRVGVPRPGLWRELVNSDAAIYGGSGLGNGGGVEADPEPSHGEACSLSLTLPPLGILILAPEGRG</sequence>
<comment type="pathway">
    <text evidence="3 10">Glycan biosynthesis; glycogen biosynthesis.</text>
</comment>
<accession>A0A2S0NGE5</accession>
<comment type="function">
    <text evidence="2 10">Catalyzes the formation of the alpha-1,6-glucosidic linkages in glycogen by scission of a 1,4-alpha-linked oligosaccharide from growing alpha-1,4-glucan chains and the subsequent attachment of the oligosaccharide to the alpha-1,6 position.</text>
</comment>
<dbReference type="NCBIfam" id="NF008967">
    <property type="entry name" value="PRK12313.1"/>
    <property type="match status" value="1"/>
</dbReference>
<dbReference type="NCBIfam" id="TIGR01515">
    <property type="entry name" value="branching_enzym"/>
    <property type="match status" value="1"/>
</dbReference>
<feature type="compositionally biased region" description="Low complexity" evidence="12">
    <location>
        <begin position="34"/>
        <end position="46"/>
    </location>
</feature>
<dbReference type="InterPro" id="IPR004193">
    <property type="entry name" value="Glyco_hydro_13_N"/>
</dbReference>
<dbReference type="GO" id="GO:0005978">
    <property type="term" value="P:glycogen biosynthetic process"/>
    <property type="evidence" value="ECO:0007669"/>
    <property type="project" value="UniProtKB-UniRule"/>
</dbReference>
<dbReference type="Gene3D" id="2.60.40.10">
    <property type="entry name" value="Immunoglobulins"/>
    <property type="match status" value="1"/>
</dbReference>
<dbReference type="Gene3D" id="2.60.40.1180">
    <property type="entry name" value="Golgi alpha-mannosidase II"/>
    <property type="match status" value="1"/>
</dbReference>
<dbReference type="SUPFAM" id="SSF81296">
    <property type="entry name" value="E set domains"/>
    <property type="match status" value="1"/>
</dbReference>
<dbReference type="FunFam" id="2.60.40.1180:FF:000002">
    <property type="entry name" value="1,4-alpha-glucan branching enzyme GlgB"/>
    <property type="match status" value="1"/>
</dbReference>
<dbReference type="EMBL" id="CP027668">
    <property type="protein sequence ID" value="AVO47244.1"/>
    <property type="molecule type" value="Genomic_DNA"/>
</dbReference>
<keyword evidence="9 10" id="KW-0119">Carbohydrate metabolism</keyword>
<dbReference type="InterPro" id="IPR044143">
    <property type="entry name" value="GlgB_N_E_set_prok"/>
</dbReference>
<dbReference type="PANTHER" id="PTHR43651:SF3">
    <property type="entry name" value="1,4-ALPHA-GLUCAN-BRANCHING ENZYME"/>
    <property type="match status" value="1"/>
</dbReference>
<keyword evidence="15" id="KW-1185">Reference proteome</keyword>
<dbReference type="InterPro" id="IPR013780">
    <property type="entry name" value="Glyco_hydro_b"/>
</dbReference>
<dbReference type="UniPathway" id="UPA00164"/>
<dbReference type="GO" id="GO:0003844">
    <property type="term" value="F:1,4-alpha-glucan branching enzyme activity"/>
    <property type="evidence" value="ECO:0007669"/>
    <property type="project" value="UniProtKB-UniRule"/>
</dbReference>
<feature type="region of interest" description="Disordered" evidence="12">
    <location>
        <begin position="21"/>
        <end position="49"/>
    </location>
</feature>
<dbReference type="GO" id="GO:0004553">
    <property type="term" value="F:hydrolase activity, hydrolyzing O-glycosyl compounds"/>
    <property type="evidence" value="ECO:0007669"/>
    <property type="project" value="InterPro"/>
</dbReference>
<dbReference type="SUPFAM" id="SSF51445">
    <property type="entry name" value="(Trans)glycosidases"/>
    <property type="match status" value="1"/>
</dbReference>
<dbReference type="Proteomes" id="UP000237889">
    <property type="component" value="Chromosome"/>
</dbReference>